<dbReference type="Pfam" id="PF00067">
    <property type="entry name" value="p450"/>
    <property type="match status" value="1"/>
</dbReference>
<keyword evidence="7" id="KW-0256">Endoplasmic reticulum</keyword>
<gene>
    <name evidence="15" type="primary">106090415</name>
</gene>
<dbReference type="PRINTS" id="PR00385">
    <property type="entry name" value="P450"/>
</dbReference>
<dbReference type="GO" id="GO:0004497">
    <property type="term" value="F:monooxygenase activity"/>
    <property type="evidence" value="ECO:0007669"/>
    <property type="project" value="UniProtKB-KW"/>
</dbReference>
<keyword evidence="16" id="KW-1185">Reference proteome</keyword>
<evidence type="ECO:0000256" key="10">
    <source>
        <dbReference type="ARBA" id="ARBA00023004"/>
    </source>
</evidence>
<keyword evidence="11 14" id="KW-0503">Monooxygenase</keyword>
<dbReference type="PANTHER" id="PTHR24292">
    <property type="entry name" value="CYTOCHROME P450"/>
    <property type="match status" value="1"/>
</dbReference>
<dbReference type="OrthoDB" id="2789670at2759"/>
<dbReference type="STRING" id="35570.A0A1I8NN26"/>
<dbReference type="InterPro" id="IPR017972">
    <property type="entry name" value="Cyt_P450_CS"/>
</dbReference>
<comment type="subcellular location">
    <subcellularLocation>
        <location evidence="3">Endoplasmic reticulum membrane</location>
        <topology evidence="3">Peripheral membrane protein</topology>
    </subcellularLocation>
    <subcellularLocation>
        <location evidence="2">Microsome membrane</location>
        <topology evidence="2">Peripheral membrane protein</topology>
    </subcellularLocation>
</comment>
<dbReference type="PANTHER" id="PTHR24292:SF100">
    <property type="entry name" value="CYTOCHROME P450 6A16, ISOFORM B-RELATED"/>
    <property type="match status" value="1"/>
</dbReference>
<dbReference type="KEGG" id="scac:106090415"/>
<sequence>MDITLVLLTILFVLLIYGWNWLRKHFQYWDDLNIACDPPNWIAGNLKGAVTAKTFTQIWQEYYDKYKDSGPFAGFFWFTKPGIFALDPNLIKHILIKDFAKFTDRGLYCNEEDDPLTGSLNTLDGQKWRQMRNKISPTFTSSKMKTMLPLVLKEAQELVQVLEDMSLENAIVEVRELLSRFTTNVIGSCAFGIEINTVRNPDDKFRTMCRRAMSEQRFGVTFRVTLPSLAKRLHMKQTLPDVEEYFMGLITKTVECREQTKVRRNDFIDLLIDLKNNKSMKSESASDELTNLTFGQLAAQAFSFLLAGNETSSTAMSFALYELAQNQRVQQRARDEIIRVLEKHQQDFSYECLKDMVYVDQIMKETLRLYSSLSVLNRSALEDYVVPGNPKYVIKKGMPVLIPAAAIHRDERYYPQPNVFNPDNFSPEMVKERDSILYLPFGEGPRNCVGMRFGKMQVIIGLALMLKNFKFSVCDKTTIPMVYDKRSFLTCPAEGIYLRVEKV</sequence>
<evidence type="ECO:0000256" key="3">
    <source>
        <dbReference type="ARBA" id="ARBA00004406"/>
    </source>
</evidence>
<evidence type="ECO:0000256" key="6">
    <source>
        <dbReference type="ARBA" id="ARBA00022723"/>
    </source>
</evidence>
<dbReference type="InterPro" id="IPR001128">
    <property type="entry name" value="Cyt_P450"/>
</dbReference>
<evidence type="ECO:0000256" key="4">
    <source>
        <dbReference type="ARBA" id="ARBA00010617"/>
    </source>
</evidence>
<evidence type="ECO:0000256" key="13">
    <source>
        <dbReference type="PIRSR" id="PIRSR602401-1"/>
    </source>
</evidence>
<evidence type="ECO:0000256" key="8">
    <source>
        <dbReference type="ARBA" id="ARBA00022848"/>
    </source>
</evidence>
<dbReference type="EnsemblMetazoa" id="SCAU000508-RA">
    <property type="protein sequence ID" value="SCAU000508-PA"/>
    <property type="gene ID" value="SCAU000508"/>
</dbReference>
<dbReference type="GO" id="GO:0020037">
    <property type="term" value="F:heme binding"/>
    <property type="evidence" value="ECO:0007669"/>
    <property type="project" value="InterPro"/>
</dbReference>
<dbReference type="PROSITE" id="PS00086">
    <property type="entry name" value="CYTOCHROME_P450"/>
    <property type="match status" value="1"/>
</dbReference>
<evidence type="ECO:0008006" key="17">
    <source>
        <dbReference type="Google" id="ProtNLM"/>
    </source>
</evidence>
<protein>
    <recommendedName>
        <fullName evidence="17">Cytochrome P450</fullName>
    </recommendedName>
</protein>
<dbReference type="GO" id="GO:0016705">
    <property type="term" value="F:oxidoreductase activity, acting on paired donors, with incorporation or reduction of molecular oxygen"/>
    <property type="evidence" value="ECO:0007669"/>
    <property type="project" value="InterPro"/>
</dbReference>
<dbReference type="FunFam" id="1.10.630.10:FF:000042">
    <property type="entry name" value="Cytochrome P450"/>
    <property type="match status" value="1"/>
</dbReference>
<keyword evidence="8" id="KW-0492">Microsome</keyword>
<dbReference type="SUPFAM" id="SSF48264">
    <property type="entry name" value="Cytochrome P450"/>
    <property type="match status" value="1"/>
</dbReference>
<dbReference type="Gene3D" id="1.10.630.10">
    <property type="entry name" value="Cytochrome P450"/>
    <property type="match status" value="1"/>
</dbReference>
<keyword evidence="5 13" id="KW-0349">Heme</keyword>
<dbReference type="InterPro" id="IPR002401">
    <property type="entry name" value="Cyt_P450_E_grp-I"/>
</dbReference>
<dbReference type="CDD" id="cd11056">
    <property type="entry name" value="CYP6-like"/>
    <property type="match status" value="1"/>
</dbReference>
<evidence type="ECO:0000313" key="16">
    <source>
        <dbReference type="Proteomes" id="UP000095300"/>
    </source>
</evidence>
<dbReference type="AlphaFoldDB" id="A0A1I8NN26"/>
<evidence type="ECO:0000256" key="11">
    <source>
        <dbReference type="ARBA" id="ARBA00023033"/>
    </source>
</evidence>
<evidence type="ECO:0000256" key="7">
    <source>
        <dbReference type="ARBA" id="ARBA00022824"/>
    </source>
</evidence>
<evidence type="ECO:0000256" key="14">
    <source>
        <dbReference type="RuleBase" id="RU000461"/>
    </source>
</evidence>
<dbReference type="InterPro" id="IPR036396">
    <property type="entry name" value="Cyt_P450_sf"/>
</dbReference>
<keyword evidence="12" id="KW-0472">Membrane</keyword>
<name>A0A1I8NN26_STOCA</name>
<dbReference type="Proteomes" id="UP000095300">
    <property type="component" value="Unassembled WGS sequence"/>
</dbReference>
<keyword evidence="9 14" id="KW-0560">Oxidoreductase</keyword>
<comment type="similarity">
    <text evidence="4 14">Belongs to the cytochrome P450 family.</text>
</comment>
<evidence type="ECO:0000313" key="15">
    <source>
        <dbReference type="EnsemblMetazoa" id="SCAU000508-PA"/>
    </source>
</evidence>
<reference evidence="15" key="1">
    <citation type="submission" date="2020-05" db="UniProtKB">
        <authorList>
            <consortium name="EnsemblMetazoa"/>
        </authorList>
    </citation>
    <scope>IDENTIFICATION</scope>
    <source>
        <strain evidence="15">USDA</strain>
    </source>
</reference>
<dbReference type="InterPro" id="IPR050476">
    <property type="entry name" value="Insect_CytP450_Detox"/>
</dbReference>
<feature type="binding site" description="axial binding residue" evidence="13">
    <location>
        <position position="448"/>
    </location>
    <ligand>
        <name>heme</name>
        <dbReference type="ChEBI" id="CHEBI:30413"/>
    </ligand>
    <ligandPart>
        <name>Fe</name>
        <dbReference type="ChEBI" id="CHEBI:18248"/>
    </ligandPart>
</feature>
<evidence type="ECO:0000256" key="9">
    <source>
        <dbReference type="ARBA" id="ARBA00023002"/>
    </source>
</evidence>
<keyword evidence="6 13" id="KW-0479">Metal-binding</keyword>
<accession>A0A1I8NN26</accession>
<dbReference type="VEuPathDB" id="VectorBase:SCAU000508"/>
<evidence type="ECO:0000256" key="12">
    <source>
        <dbReference type="ARBA" id="ARBA00023136"/>
    </source>
</evidence>
<evidence type="ECO:0000256" key="1">
    <source>
        <dbReference type="ARBA" id="ARBA00001971"/>
    </source>
</evidence>
<evidence type="ECO:0000256" key="2">
    <source>
        <dbReference type="ARBA" id="ARBA00004174"/>
    </source>
</evidence>
<proteinExistence type="inferred from homology"/>
<dbReference type="GO" id="GO:0005789">
    <property type="term" value="C:endoplasmic reticulum membrane"/>
    <property type="evidence" value="ECO:0007669"/>
    <property type="project" value="UniProtKB-SubCell"/>
</dbReference>
<comment type="cofactor">
    <cofactor evidence="1 13">
        <name>heme</name>
        <dbReference type="ChEBI" id="CHEBI:30413"/>
    </cofactor>
</comment>
<keyword evidence="10 13" id="KW-0408">Iron</keyword>
<organism evidence="15 16">
    <name type="scientific">Stomoxys calcitrans</name>
    <name type="common">Stable fly</name>
    <name type="synonym">Conops calcitrans</name>
    <dbReference type="NCBI Taxonomy" id="35570"/>
    <lineage>
        <taxon>Eukaryota</taxon>
        <taxon>Metazoa</taxon>
        <taxon>Ecdysozoa</taxon>
        <taxon>Arthropoda</taxon>
        <taxon>Hexapoda</taxon>
        <taxon>Insecta</taxon>
        <taxon>Pterygota</taxon>
        <taxon>Neoptera</taxon>
        <taxon>Endopterygota</taxon>
        <taxon>Diptera</taxon>
        <taxon>Brachycera</taxon>
        <taxon>Muscomorpha</taxon>
        <taxon>Muscoidea</taxon>
        <taxon>Muscidae</taxon>
        <taxon>Stomoxys</taxon>
    </lineage>
</organism>
<dbReference type="PRINTS" id="PR00463">
    <property type="entry name" value="EP450I"/>
</dbReference>
<dbReference type="GO" id="GO:0005506">
    <property type="term" value="F:iron ion binding"/>
    <property type="evidence" value="ECO:0007669"/>
    <property type="project" value="InterPro"/>
</dbReference>
<evidence type="ECO:0000256" key="5">
    <source>
        <dbReference type="ARBA" id="ARBA00022617"/>
    </source>
</evidence>